<dbReference type="SUPFAM" id="SSF54909">
    <property type="entry name" value="Dimeric alpha+beta barrel"/>
    <property type="match status" value="1"/>
</dbReference>
<protein>
    <recommendedName>
        <fullName evidence="3">Antibiotic biosynthesis monooxygenase</fullName>
    </recommendedName>
</protein>
<evidence type="ECO:0000313" key="1">
    <source>
        <dbReference type="EMBL" id="GAA0586860.1"/>
    </source>
</evidence>
<dbReference type="Gene3D" id="3.30.70.100">
    <property type="match status" value="1"/>
</dbReference>
<keyword evidence="2" id="KW-1185">Reference proteome</keyword>
<proteinExistence type="predicted"/>
<sequence length="131" mass="14199">MPAPSNKGTARMQSRQAPANESVTPGFVVLYRWRLRADAEDAFVEAWSRMTMALRVRGSLGSRLHRGADGLWYSYAQWPSARTRDEAFARGPADPEALAQMRAAIAESLPEVVLEVVADQIGIAPTGVGAS</sequence>
<name>A0ABN1FB27_9PROT</name>
<dbReference type="InterPro" id="IPR011008">
    <property type="entry name" value="Dimeric_a/b-barrel"/>
</dbReference>
<evidence type="ECO:0000313" key="2">
    <source>
        <dbReference type="Proteomes" id="UP001499951"/>
    </source>
</evidence>
<dbReference type="Proteomes" id="UP001499951">
    <property type="component" value="Unassembled WGS sequence"/>
</dbReference>
<evidence type="ECO:0008006" key="3">
    <source>
        <dbReference type="Google" id="ProtNLM"/>
    </source>
</evidence>
<gene>
    <name evidence="1" type="ORF">GCM10008942_39860</name>
</gene>
<organism evidence="1 2">
    <name type="scientific">Rhizomicrobium electricum</name>
    <dbReference type="NCBI Taxonomy" id="480070"/>
    <lineage>
        <taxon>Bacteria</taxon>
        <taxon>Pseudomonadati</taxon>
        <taxon>Pseudomonadota</taxon>
        <taxon>Alphaproteobacteria</taxon>
        <taxon>Micropepsales</taxon>
        <taxon>Micropepsaceae</taxon>
        <taxon>Rhizomicrobium</taxon>
    </lineage>
</organism>
<dbReference type="EMBL" id="BAAADD010000013">
    <property type="protein sequence ID" value="GAA0586860.1"/>
    <property type="molecule type" value="Genomic_DNA"/>
</dbReference>
<accession>A0ABN1FB27</accession>
<reference evidence="1 2" key="1">
    <citation type="journal article" date="2019" name="Int. J. Syst. Evol. Microbiol.">
        <title>The Global Catalogue of Microorganisms (GCM) 10K type strain sequencing project: providing services to taxonomists for standard genome sequencing and annotation.</title>
        <authorList>
            <consortium name="The Broad Institute Genomics Platform"/>
            <consortium name="The Broad Institute Genome Sequencing Center for Infectious Disease"/>
            <person name="Wu L."/>
            <person name="Ma J."/>
        </authorList>
    </citation>
    <scope>NUCLEOTIDE SEQUENCE [LARGE SCALE GENOMIC DNA]</scope>
    <source>
        <strain evidence="1 2">JCM 15089</strain>
    </source>
</reference>
<comment type="caution">
    <text evidence="1">The sequence shown here is derived from an EMBL/GenBank/DDBJ whole genome shotgun (WGS) entry which is preliminary data.</text>
</comment>